<dbReference type="Gene3D" id="3.70.10.10">
    <property type="match status" value="1"/>
</dbReference>
<dbReference type="GO" id="GO:0003677">
    <property type="term" value="F:DNA binding"/>
    <property type="evidence" value="ECO:0007669"/>
    <property type="project" value="UniProtKB-KW"/>
</dbReference>
<dbReference type="InterPro" id="IPR001001">
    <property type="entry name" value="DNA_polIII_beta"/>
</dbReference>
<keyword evidence="4" id="KW-0963">Cytoplasm</keyword>
<evidence type="ECO:0000259" key="15">
    <source>
        <dbReference type="Pfam" id="PF02768"/>
    </source>
</evidence>
<evidence type="ECO:0000256" key="4">
    <source>
        <dbReference type="ARBA" id="ARBA00022490"/>
    </source>
</evidence>
<dbReference type="EMBL" id="LJKE01000007">
    <property type="protein sequence ID" value="KZD74443.1"/>
    <property type="molecule type" value="Genomic_DNA"/>
</dbReference>
<dbReference type="Proteomes" id="UP000036243">
    <property type="component" value="Unassembled WGS sequence"/>
</dbReference>
<dbReference type="GO" id="GO:0005737">
    <property type="term" value="C:cytoplasm"/>
    <property type="evidence" value="ECO:0007669"/>
    <property type="project" value="UniProtKB-SubCell"/>
</dbReference>
<dbReference type="PANTHER" id="PTHR30478">
    <property type="entry name" value="DNA POLYMERASE III SUBUNIT BETA"/>
    <property type="match status" value="1"/>
</dbReference>
<dbReference type="NCBIfam" id="TIGR00663">
    <property type="entry name" value="dnan"/>
    <property type="match status" value="1"/>
</dbReference>
<dbReference type="GeneID" id="92801672"/>
<dbReference type="CDD" id="cd00140">
    <property type="entry name" value="beta_clamp"/>
    <property type="match status" value="1"/>
</dbReference>
<dbReference type="InterPro" id="IPR022635">
    <property type="entry name" value="DNA_polIII_beta_C"/>
</dbReference>
<evidence type="ECO:0000256" key="2">
    <source>
        <dbReference type="ARBA" id="ARBA00010752"/>
    </source>
</evidence>
<evidence type="ECO:0000259" key="14">
    <source>
        <dbReference type="Pfam" id="PF02767"/>
    </source>
</evidence>
<dbReference type="EMBL" id="NTXW01000024">
    <property type="protein sequence ID" value="PEQ87808.1"/>
    <property type="molecule type" value="Genomic_DNA"/>
</dbReference>
<reference evidence="18 21" key="3">
    <citation type="submission" date="2017-09" db="EMBL/GenBank/DDBJ databases">
        <title>Large-scale bioinformatics analysis of Bacillus genomes uncovers conserved roles of natural products in bacterial physiology.</title>
        <authorList>
            <consortium name="Agbiome Team Llc"/>
            <person name="Bleich R.M."/>
            <person name="Kirk G.J."/>
            <person name="Santa Maria K.C."/>
            <person name="Allen S.E."/>
            <person name="Farag S."/>
            <person name="Shank E.A."/>
            <person name="Bowers A."/>
        </authorList>
    </citation>
    <scope>NUCLEOTIDE SEQUENCE [LARGE SCALE GENOMIC DNA]</scope>
    <source>
        <strain evidence="18 21">AFS006334</strain>
    </source>
</reference>
<dbReference type="Proteomes" id="UP000076482">
    <property type="component" value="Unassembled WGS sequence"/>
</dbReference>
<keyword evidence="8" id="KW-0239">DNA-directed DNA polymerase</keyword>
<evidence type="ECO:0000256" key="12">
    <source>
        <dbReference type="ARBA" id="ARBA00033276"/>
    </source>
</evidence>
<dbReference type="PATRIC" id="fig|1396.438.peg.5970"/>
<dbReference type="Pfam" id="PF02767">
    <property type="entry name" value="DNA_pol3_beta_2"/>
    <property type="match status" value="1"/>
</dbReference>
<evidence type="ECO:0000313" key="20">
    <source>
        <dbReference type="Proteomes" id="UP000076482"/>
    </source>
</evidence>
<dbReference type="RefSeq" id="WP_000673198.1">
    <property type="nucleotide sequence ID" value="NZ_AP022858.1"/>
</dbReference>
<keyword evidence="5" id="KW-0808">Transferase</keyword>
<dbReference type="Proteomes" id="UP000219869">
    <property type="component" value="Unassembled WGS sequence"/>
</dbReference>
<reference evidence="16 19" key="1">
    <citation type="submission" date="2015-02" db="EMBL/GenBank/DDBJ databases">
        <title>Evolution of B. cereus sensu lato: Distribution, horizontal transfer and duplication of chromosomal virulence genes.</title>
        <authorList>
            <person name="Boehm M.-E."/>
            <person name="Huptas C."/>
            <person name="Krey V.M."/>
            <person name="Scherer S."/>
        </authorList>
    </citation>
    <scope>NUCLEOTIDE SEQUENCE [LARGE SCALE GENOMIC DNA]</scope>
    <source>
        <strain evidence="16 19">#17</strain>
    </source>
</reference>
<dbReference type="GO" id="GO:0003887">
    <property type="term" value="F:DNA-directed DNA polymerase activity"/>
    <property type="evidence" value="ECO:0007669"/>
    <property type="project" value="UniProtKB-KW"/>
</dbReference>
<feature type="domain" description="DNA polymerase III beta sliding clamp C-terminal" evidence="15">
    <location>
        <begin position="252"/>
        <end position="367"/>
    </location>
</feature>
<evidence type="ECO:0000259" key="13">
    <source>
        <dbReference type="Pfam" id="PF00712"/>
    </source>
</evidence>
<dbReference type="AlphaFoldDB" id="A0A0J7FDC0"/>
<dbReference type="InterPro" id="IPR022637">
    <property type="entry name" value="DNA_polIII_beta_cen"/>
</dbReference>
<evidence type="ECO:0000256" key="7">
    <source>
        <dbReference type="ARBA" id="ARBA00022705"/>
    </source>
</evidence>
<dbReference type="EMBL" id="JYFW01000044">
    <property type="protein sequence ID" value="KMP12982.1"/>
    <property type="molecule type" value="Genomic_DNA"/>
</dbReference>
<dbReference type="SMART" id="SM00480">
    <property type="entry name" value="POL3Bc"/>
    <property type="match status" value="1"/>
</dbReference>
<feature type="domain" description="DNA polymerase III beta sliding clamp N-terminal" evidence="13">
    <location>
        <begin position="1"/>
        <end position="123"/>
    </location>
</feature>
<gene>
    <name evidence="18" type="primary">dnaN</name>
    <name evidence="17" type="ORF">B4088_0048</name>
    <name evidence="18" type="ORF">CN475_11925</name>
    <name evidence="16" type="ORF">TQ94_29445</name>
</gene>
<dbReference type="InterPro" id="IPR022634">
    <property type="entry name" value="DNA_polIII_beta_N"/>
</dbReference>
<evidence type="ECO:0000256" key="8">
    <source>
        <dbReference type="ARBA" id="ARBA00022932"/>
    </source>
</evidence>
<accession>A0A0J7FDC0</accession>
<keyword evidence="7" id="KW-0235">DNA replication</keyword>
<dbReference type="SUPFAM" id="SSF55979">
    <property type="entry name" value="DNA clamp"/>
    <property type="match status" value="3"/>
</dbReference>
<name>A0A0J7FDC0_BACCE</name>
<dbReference type="InterPro" id="IPR046938">
    <property type="entry name" value="DNA_clamp_sf"/>
</dbReference>
<sequence length="370" mass="41166">MKFTINRTLFIEKLEKASATVDVKNPMPALQGVLLDCNSKGMILMGSDGTETVTLVTRFNVNSGDCTEPGKVLFAAAPVLKTIKKFKSEFIGLEHKNNELKIVESKKKQFSFCTMDHEEYPEIKIEAGEDWISLSQEQFVSMANGTLHAIPAMDTRKILTGVNLKSVDDKFFSIATDAHRLARLHFDCTKITIAKDGEVVLPIKSLKTALKLFNRETNLQLKLISDTQLLIRGESIIYQSRLLAGTYPDTARMVPDEFKSEIQLSREEFKNTLEQLSAFSSLIVLTSEGKESIHLKPQNSQVGTASVEIPCNQVEAFTLACNVEYLLQALQTITSETIAIKMISNQRPIVVVGAEDTTHSNLQLILPVRV</sequence>
<dbReference type="GO" id="GO:0006271">
    <property type="term" value="P:DNA strand elongation involved in DNA replication"/>
    <property type="evidence" value="ECO:0007669"/>
    <property type="project" value="TreeGrafter"/>
</dbReference>
<protein>
    <recommendedName>
        <fullName evidence="3">Beta sliding clamp</fullName>
    </recommendedName>
    <alternativeName>
        <fullName evidence="12">Beta-clamp processivity factor</fullName>
    </alternativeName>
    <alternativeName>
        <fullName evidence="10">DNA polymerase III beta sliding clamp subunit</fullName>
    </alternativeName>
    <alternativeName>
        <fullName evidence="11">DNA polymerase III subunit beta</fullName>
    </alternativeName>
</protein>
<keyword evidence="9" id="KW-0238">DNA-binding</keyword>
<evidence type="ECO:0000256" key="10">
    <source>
        <dbReference type="ARBA" id="ARBA00030988"/>
    </source>
</evidence>
<evidence type="ECO:0000313" key="21">
    <source>
        <dbReference type="Proteomes" id="UP000219869"/>
    </source>
</evidence>
<keyword evidence="6" id="KW-0548">Nucleotidyltransferase</keyword>
<evidence type="ECO:0000313" key="16">
    <source>
        <dbReference type="EMBL" id="KMP12982.1"/>
    </source>
</evidence>
<evidence type="ECO:0000256" key="1">
    <source>
        <dbReference type="ARBA" id="ARBA00004496"/>
    </source>
</evidence>
<evidence type="ECO:0000256" key="3">
    <source>
        <dbReference type="ARBA" id="ARBA00021035"/>
    </source>
</evidence>
<comment type="caution">
    <text evidence="17">The sequence shown here is derived from an EMBL/GenBank/DDBJ whole genome shotgun (WGS) entry which is preliminary data.</text>
</comment>
<dbReference type="PANTHER" id="PTHR30478:SF0">
    <property type="entry name" value="BETA SLIDING CLAMP"/>
    <property type="match status" value="1"/>
</dbReference>
<proteinExistence type="inferred from homology"/>
<dbReference type="Gene3D" id="3.10.150.10">
    <property type="entry name" value="DNA Polymerase III, subunit A, domain 2"/>
    <property type="match status" value="1"/>
</dbReference>
<dbReference type="GO" id="GO:0009360">
    <property type="term" value="C:DNA polymerase III complex"/>
    <property type="evidence" value="ECO:0007669"/>
    <property type="project" value="InterPro"/>
</dbReference>
<evidence type="ECO:0000313" key="17">
    <source>
        <dbReference type="EMBL" id="KZD74443.1"/>
    </source>
</evidence>
<comment type="subcellular location">
    <subcellularLocation>
        <location evidence="1">Cytoplasm</location>
    </subcellularLocation>
</comment>
<organism evidence="17 20">
    <name type="scientific">Bacillus cereus</name>
    <dbReference type="NCBI Taxonomy" id="1396"/>
    <lineage>
        <taxon>Bacteria</taxon>
        <taxon>Bacillati</taxon>
        <taxon>Bacillota</taxon>
        <taxon>Bacilli</taxon>
        <taxon>Bacillales</taxon>
        <taxon>Bacillaceae</taxon>
        <taxon>Bacillus</taxon>
        <taxon>Bacillus cereus group</taxon>
    </lineage>
</organism>
<evidence type="ECO:0000256" key="9">
    <source>
        <dbReference type="ARBA" id="ARBA00023125"/>
    </source>
</evidence>
<comment type="similarity">
    <text evidence="2">Belongs to the beta sliding clamp family.</text>
</comment>
<evidence type="ECO:0000313" key="19">
    <source>
        <dbReference type="Proteomes" id="UP000036243"/>
    </source>
</evidence>
<feature type="domain" description="DNA polymerase III beta sliding clamp central" evidence="14">
    <location>
        <begin position="134"/>
        <end position="249"/>
    </location>
</feature>
<evidence type="ECO:0000256" key="5">
    <source>
        <dbReference type="ARBA" id="ARBA00022679"/>
    </source>
</evidence>
<evidence type="ECO:0000256" key="6">
    <source>
        <dbReference type="ARBA" id="ARBA00022695"/>
    </source>
</evidence>
<dbReference type="Pfam" id="PF00712">
    <property type="entry name" value="DNA_pol3_beta"/>
    <property type="match status" value="1"/>
</dbReference>
<evidence type="ECO:0000256" key="11">
    <source>
        <dbReference type="ARBA" id="ARBA00033275"/>
    </source>
</evidence>
<reference evidence="17 20" key="2">
    <citation type="submission" date="2015-09" db="EMBL/GenBank/DDBJ databases">
        <title>Bacillus cereus food isolates.</title>
        <authorList>
            <person name="Boekhorst J."/>
        </authorList>
    </citation>
    <scope>NUCLEOTIDE SEQUENCE [LARGE SCALE GENOMIC DNA]</scope>
    <source>
        <strain evidence="17 20">B4088</strain>
    </source>
</reference>
<dbReference type="GO" id="GO:0008408">
    <property type="term" value="F:3'-5' exonuclease activity"/>
    <property type="evidence" value="ECO:0007669"/>
    <property type="project" value="InterPro"/>
</dbReference>
<evidence type="ECO:0000313" key="18">
    <source>
        <dbReference type="EMBL" id="PEQ87808.1"/>
    </source>
</evidence>
<dbReference type="Pfam" id="PF02768">
    <property type="entry name" value="DNA_pol3_beta_3"/>
    <property type="match status" value="1"/>
</dbReference>